<reference evidence="2 3" key="1">
    <citation type="submission" date="2018-11" db="EMBL/GenBank/DDBJ databases">
        <title>Genome sequencing and assembly of Clostridium tagluense strain A121.</title>
        <authorList>
            <person name="Murakami T."/>
            <person name="Segawa T."/>
            <person name="Shcherbakova V.A."/>
            <person name="Mori H."/>
            <person name="Yoshimura Y."/>
        </authorList>
    </citation>
    <scope>NUCLEOTIDE SEQUENCE [LARGE SCALE GENOMIC DNA]</scope>
    <source>
        <strain evidence="2 3">A121</strain>
    </source>
</reference>
<dbReference type="RefSeq" id="WP_125003467.1">
    <property type="nucleotide sequence ID" value="NZ_BHYK01000019.1"/>
</dbReference>
<dbReference type="InterPro" id="IPR029002">
    <property type="entry name" value="PLPC/GPLD1"/>
</dbReference>
<evidence type="ECO:0000313" key="3">
    <source>
        <dbReference type="Proteomes" id="UP000287872"/>
    </source>
</evidence>
<name>A0A401UPT9_9CLOT</name>
<dbReference type="Pfam" id="PF00882">
    <property type="entry name" value="Zn_dep_PLPC"/>
    <property type="match status" value="1"/>
</dbReference>
<accession>A0A401UPT9</accession>
<protein>
    <recommendedName>
        <fullName evidence="1">Phospholipase C/D domain-containing protein</fullName>
    </recommendedName>
</protein>
<sequence>MASRIIHICIANKLAKIHNLNYRCFLLGSIAPDAHYPNLPPHVGSHFALPEEKRKVNNFIDYPIFIHKYLNNNRNDFFLGYYCHLISDEIWYSDIYTKYILANNENDILSRMELVYRDYRRLNGKVIQYYCINDLSNISLDLLDGLRMEEIDLTAFENILAEAKTDFNYGMESNEPLELLEFEEIRNYINKAVSECSAAIKKYL</sequence>
<keyword evidence="3" id="KW-1185">Reference proteome</keyword>
<organism evidence="2 3">
    <name type="scientific">Clostridium tagluense</name>
    <dbReference type="NCBI Taxonomy" id="360422"/>
    <lineage>
        <taxon>Bacteria</taxon>
        <taxon>Bacillati</taxon>
        <taxon>Bacillota</taxon>
        <taxon>Clostridia</taxon>
        <taxon>Eubacteriales</taxon>
        <taxon>Clostridiaceae</taxon>
        <taxon>Clostridium</taxon>
    </lineage>
</organism>
<proteinExistence type="predicted"/>
<comment type="caution">
    <text evidence="2">The sequence shown here is derived from an EMBL/GenBank/DDBJ whole genome shotgun (WGS) entry which is preliminary data.</text>
</comment>
<dbReference type="Proteomes" id="UP000287872">
    <property type="component" value="Unassembled WGS sequence"/>
</dbReference>
<dbReference type="EMBL" id="BHYK01000019">
    <property type="protein sequence ID" value="GCD11549.1"/>
    <property type="molecule type" value="Genomic_DNA"/>
</dbReference>
<dbReference type="OrthoDB" id="9810012at2"/>
<evidence type="ECO:0000313" key="2">
    <source>
        <dbReference type="EMBL" id="GCD11549.1"/>
    </source>
</evidence>
<evidence type="ECO:0000259" key="1">
    <source>
        <dbReference type="Pfam" id="PF00882"/>
    </source>
</evidence>
<dbReference type="AlphaFoldDB" id="A0A401UPT9"/>
<feature type="domain" description="Phospholipase C/D" evidence="1">
    <location>
        <begin position="7"/>
        <end position="88"/>
    </location>
</feature>
<gene>
    <name evidence="2" type="ORF">Ctaglu_31720</name>
</gene>